<evidence type="ECO:0000256" key="9">
    <source>
        <dbReference type="ARBA" id="ARBA00023136"/>
    </source>
</evidence>
<evidence type="ECO:0000256" key="5">
    <source>
        <dbReference type="ARBA" id="ARBA00022692"/>
    </source>
</evidence>
<dbReference type="Pfam" id="PF00912">
    <property type="entry name" value="Transgly"/>
    <property type="match status" value="1"/>
</dbReference>
<evidence type="ECO:0000256" key="8">
    <source>
        <dbReference type="ARBA" id="ARBA00022989"/>
    </source>
</evidence>
<reference evidence="14 15" key="1">
    <citation type="submission" date="2018-12" db="EMBL/GenBank/DDBJ databases">
        <authorList>
            <person name="Feng G."/>
            <person name="Zhu H."/>
        </authorList>
    </citation>
    <scope>NUCLEOTIDE SEQUENCE [LARGE SCALE GENOMIC DNA]</scope>
    <source>
        <strain evidence="14 15">LMG 26000</strain>
    </source>
</reference>
<keyword evidence="1" id="KW-1003">Cell membrane</keyword>
<evidence type="ECO:0000256" key="7">
    <source>
        <dbReference type="ARBA" id="ARBA00022984"/>
    </source>
</evidence>
<dbReference type="EMBL" id="RWIU01000002">
    <property type="protein sequence ID" value="RSK44125.1"/>
    <property type="molecule type" value="Genomic_DNA"/>
</dbReference>
<keyword evidence="15" id="KW-1185">Reference proteome</keyword>
<evidence type="ECO:0000256" key="12">
    <source>
        <dbReference type="SAM" id="Phobius"/>
    </source>
</evidence>
<dbReference type="InterPro" id="IPR036950">
    <property type="entry name" value="PBP_transglycosylase"/>
</dbReference>
<dbReference type="InterPro" id="IPR001264">
    <property type="entry name" value="Glyco_trans_51"/>
</dbReference>
<accession>A0A428KCH7</accession>
<feature type="region of interest" description="Disordered" evidence="11">
    <location>
        <begin position="746"/>
        <end position="766"/>
    </location>
</feature>
<dbReference type="Proteomes" id="UP000270291">
    <property type="component" value="Unassembled WGS sequence"/>
</dbReference>
<dbReference type="SUPFAM" id="SSF53955">
    <property type="entry name" value="Lysozyme-like"/>
    <property type="match status" value="1"/>
</dbReference>
<dbReference type="GO" id="GO:0071555">
    <property type="term" value="P:cell wall organization"/>
    <property type="evidence" value="ECO:0007669"/>
    <property type="project" value="UniProtKB-KW"/>
</dbReference>
<keyword evidence="2" id="KW-0997">Cell inner membrane</keyword>
<sequence length="766" mass="85223">MARDEPKVAEGAAWANRGAGLFRYLCYPGGGGFGPNLAPARRPFLSLRSVRVTSATKKKIGLGLGVLALLLLIGLGIFLAKRQQLLDYALLQVKAKVERKFPVVLTLGPARFTDLNTVQLEGVSLTPTASADTLLRAQVVRASLSVRSLFAGRPVFSNLEIDSARLTARKTAGGQDNYSFLYKTKKTRPAVARDTTKGTNYGLLANQLLEATFDNIPEEADFQHFLVTYESPRHRARLTMPRLAIEDGNINGQLTAVIDSVENRVGVEGHIDAGDYEVDANVFGLDKRPVVLPYVQSRYGARVQFDTVRVSLSEKDLSGDDELLLKGTASAANFIVNHPKLSDSDVRFPRGGIDFVMKLGQASFALEKGTRVLLNKMELFPELTMRRLPVPERVIGKDINGLTNRNQLLAGVQVKLNVESSETKANDFFASLPEGMFESLEGTQAEGTVQYHLMADLDMNQLDSLKFDSGLRATKFRITRFGRENLNQLNEEFLHTAYNDKGDTVKTFLVGPSNPEYTPYNQVSDYLKYAIMTAEDPRFMTHRGFMEKAFVKSAIQNLKERRFARGGSTISMQLVKNVFLTRKKTLVRKAEEALIVWIIENTRLATKERMLEVYLNIIEWGPKIYGVHEAAEFYFAKEPRNLNLSESLFLASIVPRPKYYRNGFNQYGEMRVSGRYFHRLIAQLMARKGYISQSEYENVGTSVNFQGPARQYIVRATRDTVRATVAADSSQYEPLNLIDLLGGDTAPDAGVNTNQPAPPAAPPTGN</sequence>
<dbReference type="GO" id="GO:0008360">
    <property type="term" value="P:regulation of cell shape"/>
    <property type="evidence" value="ECO:0007669"/>
    <property type="project" value="UniProtKB-KW"/>
</dbReference>
<dbReference type="PANTHER" id="PTHR30400">
    <property type="entry name" value="MONOFUNCTIONAL BIOSYNTHETIC PEPTIDOGLYCAN TRANSGLYCOSYLASE"/>
    <property type="match status" value="1"/>
</dbReference>
<keyword evidence="9 12" id="KW-0472">Membrane</keyword>
<organism evidence="14 15">
    <name type="scientific">Hymenobacter perfusus</name>
    <dbReference type="NCBI Taxonomy" id="1236770"/>
    <lineage>
        <taxon>Bacteria</taxon>
        <taxon>Pseudomonadati</taxon>
        <taxon>Bacteroidota</taxon>
        <taxon>Cytophagia</taxon>
        <taxon>Cytophagales</taxon>
        <taxon>Hymenobacteraceae</taxon>
        <taxon>Hymenobacter</taxon>
    </lineage>
</organism>
<dbReference type="GO" id="GO:0016020">
    <property type="term" value="C:membrane"/>
    <property type="evidence" value="ECO:0007669"/>
    <property type="project" value="InterPro"/>
</dbReference>
<evidence type="ECO:0000256" key="11">
    <source>
        <dbReference type="SAM" id="MobiDB-lite"/>
    </source>
</evidence>
<dbReference type="PANTHER" id="PTHR30400:SF0">
    <property type="entry name" value="BIOSYNTHETIC PEPTIDOGLYCAN TRANSGLYCOSYLASE"/>
    <property type="match status" value="1"/>
</dbReference>
<dbReference type="GO" id="GO:0016763">
    <property type="term" value="F:pentosyltransferase activity"/>
    <property type="evidence" value="ECO:0007669"/>
    <property type="project" value="InterPro"/>
</dbReference>
<feature type="transmembrane region" description="Helical" evidence="12">
    <location>
        <begin position="60"/>
        <end position="80"/>
    </location>
</feature>
<dbReference type="InterPro" id="IPR023346">
    <property type="entry name" value="Lysozyme-like_dom_sf"/>
</dbReference>
<keyword evidence="4" id="KW-0808">Transferase</keyword>
<evidence type="ECO:0000256" key="1">
    <source>
        <dbReference type="ARBA" id="ARBA00022475"/>
    </source>
</evidence>
<keyword evidence="8 12" id="KW-1133">Transmembrane helix</keyword>
<keyword evidence="5 12" id="KW-0812">Transmembrane</keyword>
<evidence type="ECO:0000313" key="14">
    <source>
        <dbReference type="EMBL" id="RSK44125.1"/>
    </source>
</evidence>
<protein>
    <submittedName>
        <fullName evidence="14">Penicillin-binding protein</fullName>
    </submittedName>
</protein>
<proteinExistence type="predicted"/>
<evidence type="ECO:0000256" key="10">
    <source>
        <dbReference type="ARBA" id="ARBA00023316"/>
    </source>
</evidence>
<keyword evidence="6" id="KW-0133">Cell shape</keyword>
<dbReference type="AlphaFoldDB" id="A0A428KCH7"/>
<evidence type="ECO:0000256" key="2">
    <source>
        <dbReference type="ARBA" id="ARBA00022519"/>
    </source>
</evidence>
<feature type="domain" description="Glycosyl transferase family 51" evidence="13">
    <location>
        <begin position="505"/>
        <end position="662"/>
    </location>
</feature>
<evidence type="ECO:0000256" key="6">
    <source>
        <dbReference type="ARBA" id="ARBA00022960"/>
    </source>
</evidence>
<keyword evidence="7" id="KW-0573">Peptidoglycan synthesis</keyword>
<keyword evidence="3" id="KW-0328">Glycosyltransferase</keyword>
<comment type="caution">
    <text evidence="14">The sequence shown here is derived from an EMBL/GenBank/DDBJ whole genome shotgun (WGS) entry which is preliminary data.</text>
</comment>
<dbReference type="GO" id="GO:0009274">
    <property type="term" value="C:peptidoglycan-based cell wall"/>
    <property type="evidence" value="ECO:0007669"/>
    <property type="project" value="InterPro"/>
</dbReference>
<dbReference type="Gene3D" id="1.10.3810.10">
    <property type="entry name" value="Biosynthetic peptidoglycan transglycosylase-like"/>
    <property type="match status" value="1"/>
</dbReference>
<evidence type="ECO:0000259" key="13">
    <source>
        <dbReference type="Pfam" id="PF00912"/>
    </source>
</evidence>
<evidence type="ECO:0000256" key="3">
    <source>
        <dbReference type="ARBA" id="ARBA00022676"/>
    </source>
</evidence>
<gene>
    <name evidence="14" type="ORF">EI293_06180</name>
</gene>
<evidence type="ECO:0000313" key="15">
    <source>
        <dbReference type="Proteomes" id="UP000270291"/>
    </source>
</evidence>
<keyword evidence="10" id="KW-0961">Cell wall biogenesis/degradation</keyword>
<dbReference type="OrthoDB" id="9766909at2"/>
<name>A0A428KCH7_9BACT</name>
<evidence type="ECO:0000256" key="4">
    <source>
        <dbReference type="ARBA" id="ARBA00022679"/>
    </source>
</evidence>
<feature type="compositionally biased region" description="Pro residues" evidence="11">
    <location>
        <begin position="756"/>
        <end position="766"/>
    </location>
</feature>
<dbReference type="InterPro" id="IPR011812">
    <property type="entry name" value="Pep_trsgly"/>
</dbReference>
<dbReference type="GO" id="GO:0009252">
    <property type="term" value="P:peptidoglycan biosynthetic process"/>
    <property type="evidence" value="ECO:0007669"/>
    <property type="project" value="UniProtKB-KW"/>
</dbReference>